<proteinExistence type="predicted"/>
<gene>
    <name evidence="1" type="ORF">F2Z98_22995</name>
</gene>
<reference evidence="1" key="1">
    <citation type="journal article" date="2019" name="Nat. Med.">
        <title>A library of human gut bacterial isolates paired with longitudinal multiomics data enables mechanistic microbiome research.</title>
        <authorList>
            <person name="Poyet M."/>
            <person name="Groussin M."/>
            <person name="Gibbons S.M."/>
            <person name="Avila-Pacheco J."/>
            <person name="Jiang X."/>
            <person name="Kearney S.M."/>
            <person name="Perrotta A.R."/>
            <person name="Berdy B."/>
            <person name="Zhao S."/>
            <person name="Lieberman T.D."/>
            <person name="Swanson P.K."/>
            <person name="Smith M."/>
            <person name="Roesemann S."/>
            <person name="Alexander J.E."/>
            <person name="Rich S.A."/>
            <person name="Livny J."/>
            <person name="Vlamakis H."/>
            <person name="Clish C."/>
            <person name="Bullock K."/>
            <person name="Deik A."/>
            <person name="Scott J."/>
            <person name="Pierce K.A."/>
            <person name="Xavier R.J."/>
            <person name="Alm E.J."/>
        </authorList>
    </citation>
    <scope>NUCLEOTIDE SEQUENCE</scope>
    <source>
        <strain evidence="1">BIOML-A56</strain>
    </source>
</reference>
<organism evidence="1">
    <name type="scientific">Bacteroides fragilis</name>
    <dbReference type="NCBI Taxonomy" id="817"/>
    <lineage>
        <taxon>Bacteria</taxon>
        <taxon>Pseudomonadati</taxon>
        <taxon>Bacteroidota</taxon>
        <taxon>Bacteroidia</taxon>
        <taxon>Bacteroidales</taxon>
        <taxon>Bacteroidaceae</taxon>
        <taxon>Bacteroides</taxon>
    </lineage>
</organism>
<protein>
    <submittedName>
        <fullName evidence="1">Uncharacterized protein</fullName>
    </submittedName>
</protein>
<sequence length="90" mass="9899">MRVKNVNGSGRFSAPAGYRSWLDYWEKKTDSKAIFCSASNCFGGNLVGAHVQKANSTDNSWYIIPLCSSCNQRIDTFEVSGTLVPVPSNF</sequence>
<dbReference type="RefSeq" id="WP_014298716.1">
    <property type="nucleotide sequence ID" value="NZ_JADMXK010000005.1"/>
</dbReference>
<dbReference type="EMBL" id="VWCT01000129">
    <property type="protein sequence ID" value="KAA4956005.1"/>
    <property type="molecule type" value="Genomic_DNA"/>
</dbReference>
<evidence type="ECO:0000313" key="1">
    <source>
        <dbReference type="EMBL" id="KAA4956005.1"/>
    </source>
</evidence>
<accession>A0A642H5W6</accession>
<comment type="caution">
    <text evidence="1">The sequence shown here is derived from an EMBL/GenBank/DDBJ whole genome shotgun (WGS) entry which is preliminary data.</text>
</comment>
<dbReference type="AlphaFoldDB" id="A0A642H5W6"/>
<name>A0A642H5W6_BACFG</name>